<dbReference type="InterPro" id="IPR041895">
    <property type="entry name" value="ArdA_dom1"/>
</dbReference>
<dbReference type="Gene3D" id="1.10.10.1190">
    <property type="entry name" value="Antirestriction protein ArdA, domain 3"/>
    <property type="match status" value="1"/>
</dbReference>
<reference evidence="1 2" key="1">
    <citation type="submission" date="2015-12" db="EMBL/GenBank/DDBJ databases">
        <authorList>
            <person name="Shamseldin A."/>
            <person name="Moawad H."/>
            <person name="Abd El-Rahim W.M."/>
            <person name="Sadowsky M.J."/>
        </authorList>
    </citation>
    <scope>NUCLEOTIDE SEQUENCE [LARGE SCALE GENOMIC DNA]</scope>
    <source>
        <strain evidence="1 2">DG5B</strain>
    </source>
</reference>
<dbReference type="RefSeq" id="WP_068195570.1">
    <property type="nucleotide sequence ID" value="NZ_CP013909.1"/>
</dbReference>
<organism evidence="1 2">
    <name type="scientific">Hymenobacter sedentarius</name>
    <dbReference type="NCBI Taxonomy" id="1411621"/>
    <lineage>
        <taxon>Bacteria</taxon>
        <taxon>Pseudomonadati</taxon>
        <taxon>Bacteroidota</taxon>
        <taxon>Cytophagia</taxon>
        <taxon>Cytophagales</taxon>
        <taxon>Hymenobacteraceae</taxon>
        <taxon>Hymenobacter</taxon>
    </lineage>
</organism>
<evidence type="ECO:0000313" key="1">
    <source>
        <dbReference type="EMBL" id="ALW86346.1"/>
    </source>
</evidence>
<accession>A0A0U4BRK9</accession>
<dbReference type="InterPro" id="IPR009899">
    <property type="entry name" value="ArdA"/>
</dbReference>
<dbReference type="STRING" id="1411621.AUC43_15385"/>
<evidence type="ECO:0000313" key="2">
    <source>
        <dbReference type="Proteomes" id="UP000059542"/>
    </source>
</evidence>
<dbReference type="OrthoDB" id="944647at2"/>
<dbReference type="InterPro" id="IPR041893">
    <property type="entry name" value="ArdA_dom3"/>
</dbReference>
<dbReference type="KEGG" id="hyg:AUC43_15385"/>
<dbReference type="AlphaFoldDB" id="A0A0U4BRK9"/>
<evidence type="ECO:0008006" key="3">
    <source>
        <dbReference type="Google" id="ProtNLM"/>
    </source>
</evidence>
<keyword evidence="2" id="KW-1185">Reference proteome</keyword>
<gene>
    <name evidence="1" type="ORF">AUC43_15385</name>
</gene>
<name>A0A0U4BRK9_9BACT</name>
<protein>
    <recommendedName>
        <fullName evidence="3">Antirestriction protein</fullName>
    </recommendedName>
</protein>
<dbReference type="Pfam" id="PF07275">
    <property type="entry name" value="ArdA"/>
    <property type="match status" value="1"/>
</dbReference>
<dbReference type="Gene3D" id="3.10.20.480">
    <property type="entry name" value="Antirestriction protein ArdA, domain 1"/>
    <property type="match status" value="1"/>
</dbReference>
<sequence length="188" mass="21787">MTLQDNTPRVYIASLADYNAGQLLGRWFELDDFTDADDLLHAIQGMLTIYDDTYGPLIGTKREEWAMHDAEHLPKRFVSESPDFAAIYEYLDAIADMDEDIATAYELFVNNGDDPSQFRDRYLGRYGDGYEYDDERVAADYAEQSWFEYHDEKEIPPSLKNYIDWHSMGRDLVLGGDVWISDGFVFRS</sequence>
<dbReference type="Proteomes" id="UP000059542">
    <property type="component" value="Chromosome"/>
</dbReference>
<dbReference type="EMBL" id="CP013909">
    <property type="protein sequence ID" value="ALW86346.1"/>
    <property type="molecule type" value="Genomic_DNA"/>
</dbReference>
<proteinExistence type="predicted"/>